<name>A0A2P2PSR2_RHIMU</name>
<dbReference type="EMBL" id="GGEC01077261">
    <property type="protein sequence ID" value="MBX57745.1"/>
    <property type="molecule type" value="Transcribed_RNA"/>
</dbReference>
<dbReference type="AlphaFoldDB" id="A0A2P2PSR2"/>
<organism evidence="1">
    <name type="scientific">Rhizophora mucronata</name>
    <name type="common">Asiatic mangrove</name>
    <dbReference type="NCBI Taxonomy" id="61149"/>
    <lineage>
        <taxon>Eukaryota</taxon>
        <taxon>Viridiplantae</taxon>
        <taxon>Streptophyta</taxon>
        <taxon>Embryophyta</taxon>
        <taxon>Tracheophyta</taxon>
        <taxon>Spermatophyta</taxon>
        <taxon>Magnoliopsida</taxon>
        <taxon>eudicotyledons</taxon>
        <taxon>Gunneridae</taxon>
        <taxon>Pentapetalae</taxon>
        <taxon>rosids</taxon>
        <taxon>fabids</taxon>
        <taxon>Malpighiales</taxon>
        <taxon>Rhizophoraceae</taxon>
        <taxon>Rhizophora</taxon>
    </lineage>
</organism>
<evidence type="ECO:0000313" key="1">
    <source>
        <dbReference type="EMBL" id="MBX57745.1"/>
    </source>
</evidence>
<reference evidence="1" key="1">
    <citation type="submission" date="2018-02" db="EMBL/GenBank/DDBJ databases">
        <title>Rhizophora mucronata_Transcriptome.</title>
        <authorList>
            <person name="Meera S.P."/>
            <person name="Sreeshan A."/>
            <person name="Augustine A."/>
        </authorList>
    </citation>
    <scope>NUCLEOTIDE SEQUENCE</scope>
    <source>
        <tissue evidence="1">Leaf</tissue>
    </source>
</reference>
<sequence length="21" mass="2521">MFNYSCSDTLFKSYQTCGRIR</sequence>
<accession>A0A2P2PSR2</accession>
<proteinExistence type="predicted"/>
<protein>
    <submittedName>
        <fullName evidence="1">Uncharacterized protein</fullName>
    </submittedName>
</protein>